<feature type="chain" id="PRO_5045290849" evidence="3">
    <location>
        <begin position="27"/>
        <end position="314"/>
    </location>
</feature>
<keyword evidence="2 3" id="KW-0732">Signal</keyword>
<proteinExistence type="inferred from homology"/>
<dbReference type="Gene3D" id="3.40.50.1980">
    <property type="entry name" value="Nitrogenase molybdenum iron protein domain"/>
    <property type="match status" value="2"/>
</dbReference>
<comment type="caution">
    <text evidence="5">The sequence shown here is derived from an EMBL/GenBank/DDBJ whole genome shotgun (WGS) entry which is preliminary data.</text>
</comment>
<dbReference type="PANTHER" id="PTHR30535:SF34">
    <property type="entry name" value="MOLYBDATE-BINDING PROTEIN MOLA"/>
    <property type="match status" value="1"/>
</dbReference>
<dbReference type="InterPro" id="IPR054828">
    <property type="entry name" value="Vit_B12_bind_prot"/>
</dbReference>
<dbReference type="PROSITE" id="PS50983">
    <property type="entry name" value="FE_B12_PBP"/>
    <property type="match status" value="1"/>
</dbReference>
<name>A0ABU0AP28_9BACI</name>
<dbReference type="InterPro" id="IPR050902">
    <property type="entry name" value="ABC_Transporter_SBP"/>
</dbReference>
<dbReference type="NCBIfam" id="NF038402">
    <property type="entry name" value="TroA_like"/>
    <property type="match status" value="1"/>
</dbReference>
<dbReference type="SUPFAM" id="SSF53807">
    <property type="entry name" value="Helical backbone' metal receptor"/>
    <property type="match status" value="1"/>
</dbReference>
<evidence type="ECO:0000256" key="2">
    <source>
        <dbReference type="ARBA" id="ARBA00022729"/>
    </source>
</evidence>
<protein>
    <submittedName>
        <fullName evidence="5">Iron complex transport system substrate-binding protein</fullName>
    </submittedName>
</protein>
<accession>A0ABU0AP28</accession>
<feature type="domain" description="Fe/B12 periplasmic-binding" evidence="4">
    <location>
        <begin position="58"/>
        <end position="314"/>
    </location>
</feature>
<organism evidence="5 6">
    <name type="scientific">Cytobacillus purgationiresistens</name>
    <dbReference type="NCBI Taxonomy" id="863449"/>
    <lineage>
        <taxon>Bacteria</taxon>
        <taxon>Bacillati</taxon>
        <taxon>Bacillota</taxon>
        <taxon>Bacilli</taxon>
        <taxon>Bacillales</taxon>
        <taxon>Bacillaceae</taxon>
        <taxon>Cytobacillus</taxon>
    </lineage>
</organism>
<gene>
    <name evidence="5" type="ORF">J2S17_004419</name>
</gene>
<dbReference type="EMBL" id="JAUSUB010000024">
    <property type="protein sequence ID" value="MDQ0272527.1"/>
    <property type="molecule type" value="Genomic_DNA"/>
</dbReference>
<evidence type="ECO:0000313" key="6">
    <source>
        <dbReference type="Proteomes" id="UP001238088"/>
    </source>
</evidence>
<dbReference type="Pfam" id="PF01497">
    <property type="entry name" value="Peripla_BP_2"/>
    <property type="match status" value="1"/>
</dbReference>
<reference evidence="5 6" key="1">
    <citation type="submission" date="2023-07" db="EMBL/GenBank/DDBJ databases">
        <title>Genomic Encyclopedia of Type Strains, Phase IV (KMG-IV): sequencing the most valuable type-strain genomes for metagenomic binning, comparative biology and taxonomic classification.</title>
        <authorList>
            <person name="Goeker M."/>
        </authorList>
    </citation>
    <scope>NUCLEOTIDE SEQUENCE [LARGE SCALE GENOMIC DNA]</scope>
    <source>
        <strain evidence="5 6">DSM 23494</strain>
    </source>
</reference>
<dbReference type="Proteomes" id="UP001238088">
    <property type="component" value="Unassembled WGS sequence"/>
</dbReference>
<evidence type="ECO:0000256" key="1">
    <source>
        <dbReference type="ARBA" id="ARBA00008814"/>
    </source>
</evidence>
<dbReference type="InterPro" id="IPR002491">
    <property type="entry name" value="ABC_transptr_periplasmic_BD"/>
</dbReference>
<comment type="similarity">
    <text evidence="1">Belongs to the bacterial solute-binding protein 8 family.</text>
</comment>
<sequence>MNIKKIKMGLSIAGLILFLAGCGSNANTKAGGQGESEGAIVIQDFAGREVSLEKAPEKIVALGNGDVDIIYALKGEVVGRPTSAPSVRESENAEQVGSTHEINLEKIAVLQPDIILANSAMNLKDVPALESLGAKVALTEANSIADIKKQIVLYGEMLQKGEMADQVIKELESKLEKFKSSDAIQPRVLLVYGAPGTYMAALPNSLSGDILTQAGGRNIAEDYPALDKFPQYAQINTERVVEANPDYVLLMTHGNEEEVKKGFINEMKQNAAWNSINAVKDGNIEVLPADLFGTNPGTKVADAVMYLGEKLHLE</sequence>
<evidence type="ECO:0000259" key="4">
    <source>
        <dbReference type="PROSITE" id="PS50983"/>
    </source>
</evidence>
<evidence type="ECO:0000313" key="5">
    <source>
        <dbReference type="EMBL" id="MDQ0272527.1"/>
    </source>
</evidence>
<dbReference type="PROSITE" id="PS51257">
    <property type="entry name" value="PROKAR_LIPOPROTEIN"/>
    <property type="match status" value="1"/>
</dbReference>
<dbReference type="PANTHER" id="PTHR30535">
    <property type="entry name" value="VITAMIN B12-BINDING PROTEIN"/>
    <property type="match status" value="1"/>
</dbReference>
<keyword evidence="6" id="KW-1185">Reference proteome</keyword>
<feature type="signal peptide" evidence="3">
    <location>
        <begin position="1"/>
        <end position="26"/>
    </location>
</feature>
<evidence type="ECO:0000256" key="3">
    <source>
        <dbReference type="SAM" id="SignalP"/>
    </source>
</evidence>